<dbReference type="InterPro" id="IPR019185">
    <property type="entry name" value="Integral_membrane_SYS1-rel"/>
</dbReference>
<reference evidence="6 7" key="1">
    <citation type="journal article" date="2022" name="Gigascience">
        <title>A chromosome-level genome assembly and annotation of the desert horned lizard, Phrynosoma platyrhinos, provides insight into chromosomal rearrangements among reptiles.</title>
        <authorList>
            <person name="Koochekian N."/>
            <person name="Ascanio A."/>
            <person name="Farleigh K."/>
            <person name="Card D.C."/>
            <person name="Schield D.R."/>
            <person name="Castoe T.A."/>
            <person name="Jezkova T."/>
        </authorList>
    </citation>
    <scope>NUCLEOTIDE SEQUENCE [LARGE SCALE GENOMIC DNA]</scope>
    <source>
        <strain evidence="6">NK-2021</strain>
    </source>
</reference>
<feature type="transmembrane region" description="Helical" evidence="5">
    <location>
        <begin position="12"/>
        <end position="32"/>
    </location>
</feature>
<evidence type="ECO:0000313" key="6">
    <source>
        <dbReference type="EMBL" id="KAH0631261.1"/>
    </source>
</evidence>
<evidence type="ECO:0000256" key="4">
    <source>
        <dbReference type="ARBA" id="ARBA00023136"/>
    </source>
</evidence>
<proteinExistence type="predicted"/>
<dbReference type="EMBL" id="JAIPUX010000035">
    <property type="protein sequence ID" value="KAH0631261.1"/>
    <property type="molecule type" value="Genomic_DNA"/>
</dbReference>
<keyword evidence="4 5" id="KW-0472">Membrane</keyword>
<sequence>MVWQGSPGATIKVIILHILLCLLIFYTVYYMTGSISCGLFRLNTFSLHTPFEFKTEPSYSNPNYLANMLTMELTFLTSGLLFAQLLKRWVWDYAITITLTHILLTSAVMKEIPFVWQWWLALASGLFLMIGSGELMTHLACSSVNNLNGDSLS</sequence>
<evidence type="ECO:0000256" key="2">
    <source>
        <dbReference type="ARBA" id="ARBA00022692"/>
    </source>
</evidence>
<protein>
    <recommendedName>
        <fullName evidence="8">Transmembrane protein 244</fullName>
    </recommendedName>
</protein>
<feature type="transmembrane region" description="Helical" evidence="5">
    <location>
        <begin position="115"/>
        <end position="133"/>
    </location>
</feature>
<dbReference type="PANTHER" id="PTHR12952">
    <property type="entry name" value="SYS1"/>
    <property type="match status" value="1"/>
</dbReference>
<evidence type="ECO:0000256" key="3">
    <source>
        <dbReference type="ARBA" id="ARBA00022989"/>
    </source>
</evidence>
<keyword evidence="3 5" id="KW-1133">Transmembrane helix</keyword>
<keyword evidence="7" id="KW-1185">Reference proteome</keyword>
<evidence type="ECO:0000256" key="5">
    <source>
        <dbReference type="SAM" id="Phobius"/>
    </source>
</evidence>
<evidence type="ECO:0000313" key="7">
    <source>
        <dbReference type="Proteomes" id="UP000826234"/>
    </source>
</evidence>
<dbReference type="Proteomes" id="UP000826234">
    <property type="component" value="Unassembled WGS sequence"/>
</dbReference>
<comment type="subcellular location">
    <subcellularLocation>
        <location evidence="1">Membrane</location>
        <topology evidence="1">Multi-pass membrane protein</topology>
    </subcellularLocation>
</comment>
<keyword evidence="2 5" id="KW-0812">Transmembrane</keyword>
<dbReference type="PANTHER" id="PTHR12952:SF1">
    <property type="entry name" value="TRANSMEMBRANE PROTEIN 244"/>
    <property type="match status" value="1"/>
</dbReference>
<dbReference type="Pfam" id="PF09801">
    <property type="entry name" value="SYS1"/>
    <property type="match status" value="1"/>
</dbReference>
<evidence type="ECO:0000256" key="1">
    <source>
        <dbReference type="ARBA" id="ARBA00004141"/>
    </source>
</evidence>
<accession>A0ABQ7TNV2</accession>
<gene>
    <name evidence="6" type="ORF">JD844_005523</name>
</gene>
<organism evidence="6 7">
    <name type="scientific">Phrynosoma platyrhinos</name>
    <name type="common">Desert horned lizard</name>
    <dbReference type="NCBI Taxonomy" id="52577"/>
    <lineage>
        <taxon>Eukaryota</taxon>
        <taxon>Metazoa</taxon>
        <taxon>Chordata</taxon>
        <taxon>Craniata</taxon>
        <taxon>Vertebrata</taxon>
        <taxon>Euteleostomi</taxon>
        <taxon>Lepidosauria</taxon>
        <taxon>Squamata</taxon>
        <taxon>Bifurcata</taxon>
        <taxon>Unidentata</taxon>
        <taxon>Episquamata</taxon>
        <taxon>Toxicofera</taxon>
        <taxon>Iguania</taxon>
        <taxon>Phrynosomatidae</taxon>
        <taxon>Phrynosomatinae</taxon>
        <taxon>Phrynosoma</taxon>
    </lineage>
</organism>
<comment type="caution">
    <text evidence="6">The sequence shown here is derived from an EMBL/GenBank/DDBJ whole genome shotgun (WGS) entry which is preliminary data.</text>
</comment>
<feature type="transmembrane region" description="Helical" evidence="5">
    <location>
        <begin position="64"/>
        <end position="83"/>
    </location>
</feature>
<evidence type="ECO:0008006" key="8">
    <source>
        <dbReference type="Google" id="ProtNLM"/>
    </source>
</evidence>
<name>A0ABQ7TNV2_PHRPL</name>